<proteinExistence type="predicted"/>
<evidence type="ECO:0000313" key="1">
    <source>
        <dbReference type="Proteomes" id="UP000887579"/>
    </source>
</evidence>
<reference evidence="2" key="1">
    <citation type="submission" date="2022-11" db="UniProtKB">
        <authorList>
            <consortium name="WormBaseParasite"/>
        </authorList>
    </citation>
    <scope>IDENTIFICATION</scope>
</reference>
<accession>A0AC34FFZ7</accession>
<name>A0AC34FFZ7_9BILA</name>
<evidence type="ECO:0000313" key="2">
    <source>
        <dbReference type="WBParaSite" id="ES5_v2.g16191.t1"/>
    </source>
</evidence>
<sequence>MFKFIFFTFLIFTFVPLTNAQQSCSSDQQNAIKTCYLQYLKIFGFNVIPIFNQYEAAVDKYYVHGWNGALYVCNAGNQLISCIGAANDGCVTVDVFRNISGLNDINSKQYVADYRETQYRCSGNGFTGNFF</sequence>
<organism evidence="1 2">
    <name type="scientific">Panagrolaimus sp. ES5</name>
    <dbReference type="NCBI Taxonomy" id="591445"/>
    <lineage>
        <taxon>Eukaryota</taxon>
        <taxon>Metazoa</taxon>
        <taxon>Ecdysozoa</taxon>
        <taxon>Nematoda</taxon>
        <taxon>Chromadorea</taxon>
        <taxon>Rhabditida</taxon>
        <taxon>Tylenchina</taxon>
        <taxon>Panagrolaimomorpha</taxon>
        <taxon>Panagrolaimoidea</taxon>
        <taxon>Panagrolaimidae</taxon>
        <taxon>Panagrolaimus</taxon>
    </lineage>
</organism>
<dbReference type="WBParaSite" id="ES5_v2.g16191.t1">
    <property type="protein sequence ID" value="ES5_v2.g16191.t1"/>
    <property type="gene ID" value="ES5_v2.g16191"/>
</dbReference>
<dbReference type="Proteomes" id="UP000887579">
    <property type="component" value="Unplaced"/>
</dbReference>
<protein>
    <submittedName>
        <fullName evidence="2">Transmembrane protein</fullName>
    </submittedName>
</protein>